<comment type="function">
    <text evidence="3 14">Endonuclease that specifically degrades the RNA of RNA-DNA hybrids.</text>
</comment>
<evidence type="ECO:0000256" key="10">
    <source>
        <dbReference type="ARBA" id="ARBA00022723"/>
    </source>
</evidence>
<dbReference type="Gene3D" id="3.30.310.10">
    <property type="entry name" value="TATA-Binding Protein"/>
    <property type="match status" value="1"/>
</dbReference>
<dbReference type="Gene3D" id="3.30.420.10">
    <property type="entry name" value="Ribonuclease H-like superfamily/Ribonuclease H"/>
    <property type="match status" value="1"/>
</dbReference>
<dbReference type="InterPro" id="IPR036397">
    <property type="entry name" value="RNaseH_sf"/>
</dbReference>
<feature type="binding site" evidence="14 15">
    <location>
        <position position="218"/>
    </location>
    <ligand>
        <name>a divalent metal cation</name>
        <dbReference type="ChEBI" id="CHEBI:60240"/>
    </ligand>
</feature>
<evidence type="ECO:0000256" key="13">
    <source>
        <dbReference type="ARBA" id="ARBA00022842"/>
    </source>
</evidence>
<feature type="domain" description="RNase H type-2" evidence="17">
    <location>
        <begin position="106"/>
        <end position="321"/>
    </location>
</feature>
<evidence type="ECO:0000256" key="4">
    <source>
        <dbReference type="ARBA" id="ARBA00004496"/>
    </source>
</evidence>
<feature type="region of interest" description="Disordered" evidence="16">
    <location>
        <begin position="66"/>
        <end position="96"/>
    </location>
</feature>
<evidence type="ECO:0000256" key="11">
    <source>
        <dbReference type="ARBA" id="ARBA00022759"/>
    </source>
</evidence>
<keyword evidence="8 14" id="KW-0963">Cytoplasm</keyword>
<proteinExistence type="inferred from homology"/>
<name>A0A1I1FZ98_9LACO</name>
<evidence type="ECO:0000256" key="8">
    <source>
        <dbReference type="ARBA" id="ARBA00022490"/>
    </source>
</evidence>
<evidence type="ECO:0000256" key="12">
    <source>
        <dbReference type="ARBA" id="ARBA00022801"/>
    </source>
</evidence>
<feature type="binding site" evidence="14 15">
    <location>
        <position position="113"/>
    </location>
    <ligand>
        <name>a divalent metal cation</name>
        <dbReference type="ChEBI" id="CHEBI:60240"/>
    </ligand>
</feature>
<comment type="catalytic activity">
    <reaction evidence="1 14 15">
        <text>Endonucleolytic cleavage to 5'-phosphomonoester.</text>
        <dbReference type="EC" id="3.1.26.4"/>
    </reaction>
</comment>
<evidence type="ECO:0000256" key="6">
    <source>
        <dbReference type="ARBA" id="ARBA00012180"/>
    </source>
</evidence>
<dbReference type="FunFam" id="3.30.420.10:FF:000047">
    <property type="entry name" value="Ribonuclease HIII"/>
    <property type="match status" value="1"/>
</dbReference>
<keyword evidence="19" id="KW-1185">Reference proteome</keyword>
<evidence type="ECO:0000313" key="19">
    <source>
        <dbReference type="Proteomes" id="UP000199376"/>
    </source>
</evidence>
<dbReference type="InterPro" id="IPR004641">
    <property type="entry name" value="RNase_HIII"/>
</dbReference>
<dbReference type="RefSeq" id="WP_091502416.1">
    <property type="nucleotide sequence ID" value="NZ_FOLI01000003.1"/>
</dbReference>
<evidence type="ECO:0000256" key="7">
    <source>
        <dbReference type="ARBA" id="ARBA00021407"/>
    </source>
</evidence>
<dbReference type="InterPro" id="IPR001352">
    <property type="entry name" value="RNase_HII/HIII"/>
</dbReference>
<dbReference type="STRING" id="283737.SAMN05660453_0872"/>
<dbReference type="InterPro" id="IPR012337">
    <property type="entry name" value="RNaseH-like_sf"/>
</dbReference>
<evidence type="ECO:0000256" key="1">
    <source>
        <dbReference type="ARBA" id="ARBA00000077"/>
    </source>
</evidence>
<evidence type="ECO:0000256" key="5">
    <source>
        <dbReference type="ARBA" id="ARBA00008378"/>
    </source>
</evidence>
<dbReference type="GO" id="GO:0043137">
    <property type="term" value="P:DNA replication, removal of RNA primer"/>
    <property type="evidence" value="ECO:0007669"/>
    <property type="project" value="TreeGrafter"/>
</dbReference>
<keyword evidence="9 14" id="KW-0540">Nuclease</keyword>
<dbReference type="EMBL" id="FOLI01000003">
    <property type="protein sequence ID" value="SFC02260.1"/>
    <property type="molecule type" value="Genomic_DNA"/>
</dbReference>
<dbReference type="GO" id="GO:0000287">
    <property type="term" value="F:magnesium ion binding"/>
    <property type="evidence" value="ECO:0007669"/>
    <property type="project" value="UniProtKB-UniRule"/>
</dbReference>
<feature type="binding site" evidence="14 15">
    <location>
        <position position="112"/>
    </location>
    <ligand>
        <name>a divalent metal cation</name>
        <dbReference type="ChEBI" id="CHEBI:60240"/>
    </ligand>
</feature>
<dbReference type="HAMAP" id="MF_00053">
    <property type="entry name" value="RNase_HIII"/>
    <property type="match status" value="1"/>
</dbReference>
<dbReference type="Proteomes" id="UP000199376">
    <property type="component" value="Unassembled WGS sequence"/>
</dbReference>
<evidence type="ECO:0000256" key="2">
    <source>
        <dbReference type="ARBA" id="ARBA00001946"/>
    </source>
</evidence>
<accession>A0A1I1FZ98</accession>
<keyword evidence="13 14" id="KW-0460">Magnesium</keyword>
<gene>
    <name evidence="14" type="primary">rnhC</name>
    <name evidence="18" type="ORF">SAMN05660453_0872</name>
</gene>
<reference evidence="18 19" key="1">
    <citation type="submission" date="2016-10" db="EMBL/GenBank/DDBJ databases">
        <authorList>
            <person name="de Groot N.N."/>
        </authorList>
    </citation>
    <scope>NUCLEOTIDE SEQUENCE [LARGE SCALE GENOMIC DNA]</scope>
    <source>
        <strain evidence="18 19">DSM 19113</strain>
    </source>
</reference>
<evidence type="ECO:0000256" key="16">
    <source>
        <dbReference type="SAM" id="MobiDB-lite"/>
    </source>
</evidence>
<evidence type="ECO:0000313" key="18">
    <source>
        <dbReference type="EMBL" id="SFC02260.1"/>
    </source>
</evidence>
<comment type="cofactor">
    <cofactor evidence="14 15">
        <name>Mn(2+)</name>
        <dbReference type="ChEBI" id="CHEBI:29035"/>
    </cofactor>
    <cofactor evidence="14 15">
        <name>Mg(2+)</name>
        <dbReference type="ChEBI" id="CHEBI:18420"/>
    </cofactor>
    <text evidence="14 15">Manganese or magnesium. Binds 1 divalent metal ion per monomer in the absence of substrate. May bind a second metal ion after substrate binding.</text>
</comment>
<dbReference type="GO" id="GO:0032299">
    <property type="term" value="C:ribonuclease H2 complex"/>
    <property type="evidence" value="ECO:0007669"/>
    <property type="project" value="TreeGrafter"/>
</dbReference>
<dbReference type="SUPFAM" id="SSF53098">
    <property type="entry name" value="Ribonuclease H-like"/>
    <property type="match status" value="1"/>
</dbReference>
<dbReference type="PROSITE" id="PS51975">
    <property type="entry name" value="RNASE_H_2"/>
    <property type="match status" value="1"/>
</dbReference>
<dbReference type="GO" id="GO:0003723">
    <property type="term" value="F:RNA binding"/>
    <property type="evidence" value="ECO:0007669"/>
    <property type="project" value="UniProtKB-UniRule"/>
</dbReference>
<comment type="similarity">
    <text evidence="5 14">Belongs to the RNase HII family. RnhC subfamily.</text>
</comment>
<dbReference type="OrthoDB" id="9777935at2"/>
<dbReference type="PANTHER" id="PTHR10954:SF23">
    <property type="entry name" value="RIBONUCLEASE"/>
    <property type="match status" value="1"/>
</dbReference>
<dbReference type="CDD" id="cd14796">
    <property type="entry name" value="RNAse_HIII_N"/>
    <property type="match status" value="1"/>
</dbReference>
<evidence type="ECO:0000256" key="9">
    <source>
        <dbReference type="ARBA" id="ARBA00022722"/>
    </source>
</evidence>
<organism evidence="18 19">
    <name type="scientific">Fructobacillus durionis</name>
    <dbReference type="NCBI Taxonomy" id="283737"/>
    <lineage>
        <taxon>Bacteria</taxon>
        <taxon>Bacillati</taxon>
        <taxon>Bacillota</taxon>
        <taxon>Bacilli</taxon>
        <taxon>Lactobacillales</taxon>
        <taxon>Lactobacillaceae</taxon>
        <taxon>Fructobacillus</taxon>
    </lineage>
</organism>
<evidence type="ECO:0000259" key="17">
    <source>
        <dbReference type="PROSITE" id="PS51975"/>
    </source>
</evidence>
<dbReference type="PANTHER" id="PTHR10954">
    <property type="entry name" value="RIBONUCLEASE H2 SUBUNIT A"/>
    <property type="match status" value="1"/>
</dbReference>
<dbReference type="EC" id="3.1.26.4" evidence="6 14"/>
<dbReference type="Pfam" id="PF01351">
    <property type="entry name" value="RNase_HII"/>
    <property type="match status" value="1"/>
</dbReference>
<sequence>MQTVILLTKEGLKQAQSTYADLHVPKAPPYSLFQAKKNGVTITAYKSGKVLFQGQESEREAVKFKQYESKKTASSSKKEGKPLSSTKTASHSKKPRTKLPAGFADWGVIGSDEVGAGAYFGSLTTAAVYVPRDKVNELRKLGFADSKTLTDDKIKELAPYIIENLPYHIVNLTPDFYNQKQQSGQNVVAMKALSHNFTHNQVLAKLSPNEKPDAILVDQFVQGSSYYRYLDKNRQVKPTVPTYFITKGESEHVAVAAASVLARYVELRTMKELSQEAGMTLPIGAGKEADRKAAQLMNQGKDLSHFAKLHFANTKKAEALR</sequence>
<keyword evidence="10 14" id="KW-0479">Metal-binding</keyword>
<feature type="compositionally biased region" description="Basic and acidic residues" evidence="16">
    <location>
        <begin position="66"/>
        <end position="81"/>
    </location>
</feature>
<evidence type="ECO:0000256" key="14">
    <source>
        <dbReference type="HAMAP-Rule" id="MF_00053"/>
    </source>
</evidence>
<comment type="subcellular location">
    <subcellularLocation>
        <location evidence="4 14">Cytoplasm</location>
    </subcellularLocation>
</comment>
<dbReference type="CDD" id="cd06590">
    <property type="entry name" value="RNase_HII_bacteria_HIII_like"/>
    <property type="match status" value="1"/>
</dbReference>
<dbReference type="GO" id="GO:0004523">
    <property type="term" value="F:RNA-DNA hybrid ribonuclease activity"/>
    <property type="evidence" value="ECO:0007669"/>
    <property type="project" value="UniProtKB-UniRule"/>
</dbReference>
<dbReference type="GO" id="GO:0006298">
    <property type="term" value="P:mismatch repair"/>
    <property type="evidence" value="ECO:0007669"/>
    <property type="project" value="TreeGrafter"/>
</dbReference>
<dbReference type="AlphaFoldDB" id="A0A1I1FZ98"/>
<keyword evidence="12 14" id="KW-0378">Hydrolase</keyword>
<dbReference type="InterPro" id="IPR012295">
    <property type="entry name" value="TBP_dom_sf"/>
</dbReference>
<evidence type="ECO:0000256" key="15">
    <source>
        <dbReference type="PROSITE-ProRule" id="PRU01319"/>
    </source>
</evidence>
<dbReference type="InterPro" id="IPR024567">
    <property type="entry name" value="RNase_HII/HIII_dom"/>
</dbReference>
<dbReference type="InterPro" id="IPR024568">
    <property type="entry name" value="RNase_HIII_N"/>
</dbReference>
<evidence type="ECO:0000256" key="3">
    <source>
        <dbReference type="ARBA" id="ARBA00004065"/>
    </source>
</evidence>
<dbReference type="GO" id="GO:0005737">
    <property type="term" value="C:cytoplasm"/>
    <property type="evidence" value="ECO:0007669"/>
    <property type="project" value="UniProtKB-SubCell"/>
</dbReference>
<keyword evidence="11 14" id="KW-0255">Endonuclease</keyword>
<protein>
    <recommendedName>
        <fullName evidence="7 14">Ribonuclease HIII</fullName>
        <shortName evidence="14">RNase HIII</shortName>
        <ecNumber evidence="6 14">3.1.26.4</ecNumber>
    </recommendedName>
</protein>
<comment type="cofactor">
    <cofactor evidence="2">
        <name>Mg(2+)</name>
        <dbReference type="ChEBI" id="CHEBI:18420"/>
    </cofactor>
</comment>
<dbReference type="Pfam" id="PF11858">
    <property type="entry name" value="DUF3378"/>
    <property type="match status" value="1"/>
</dbReference>
<dbReference type="PIRSF" id="PIRSF037748">
    <property type="entry name" value="RnhC"/>
    <property type="match status" value="1"/>
</dbReference>
<dbReference type="NCBIfam" id="TIGR00716">
    <property type="entry name" value="rnhC"/>
    <property type="match status" value="1"/>
</dbReference>